<organism evidence="2 3">
    <name type="scientific">Adineta ricciae</name>
    <name type="common">Rotifer</name>
    <dbReference type="NCBI Taxonomy" id="249248"/>
    <lineage>
        <taxon>Eukaryota</taxon>
        <taxon>Metazoa</taxon>
        <taxon>Spiralia</taxon>
        <taxon>Gnathifera</taxon>
        <taxon>Rotifera</taxon>
        <taxon>Eurotatoria</taxon>
        <taxon>Bdelloidea</taxon>
        <taxon>Adinetida</taxon>
        <taxon>Adinetidae</taxon>
        <taxon>Adineta</taxon>
    </lineage>
</organism>
<dbReference type="Proteomes" id="UP000663852">
    <property type="component" value="Unassembled WGS sequence"/>
</dbReference>
<dbReference type="EMBL" id="CAJNOJ010000412">
    <property type="protein sequence ID" value="CAF1439101.1"/>
    <property type="molecule type" value="Genomic_DNA"/>
</dbReference>
<comment type="caution">
    <text evidence="2">The sequence shown here is derived from an EMBL/GenBank/DDBJ whole genome shotgun (WGS) entry which is preliminary data.</text>
</comment>
<name>A0A815UEG5_ADIRI</name>
<accession>A0A815UEG5</accession>
<evidence type="ECO:0000313" key="2">
    <source>
        <dbReference type="EMBL" id="CAF1518397.1"/>
    </source>
</evidence>
<gene>
    <name evidence="1" type="ORF">EDS130_LOCUS38740</name>
    <name evidence="2" type="ORF">XAT740_LOCUS40642</name>
</gene>
<keyword evidence="3" id="KW-1185">Reference proteome</keyword>
<evidence type="ECO:0000313" key="3">
    <source>
        <dbReference type="Proteomes" id="UP000663828"/>
    </source>
</evidence>
<protein>
    <recommendedName>
        <fullName evidence="4">RRM domain-containing protein</fullName>
    </recommendedName>
</protein>
<dbReference type="Proteomes" id="UP000663828">
    <property type="component" value="Unassembled WGS sequence"/>
</dbReference>
<reference evidence="2" key="1">
    <citation type="submission" date="2021-02" db="EMBL/GenBank/DDBJ databases">
        <authorList>
            <person name="Nowell W R."/>
        </authorList>
    </citation>
    <scope>NUCLEOTIDE SEQUENCE</scope>
</reference>
<evidence type="ECO:0008006" key="4">
    <source>
        <dbReference type="Google" id="ProtNLM"/>
    </source>
</evidence>
<proteinExistence type="predicted"/>
<evidence type="ECO:0000313" key="1">
    <source>
        <dbReference type="EMBL" id="CAF1439101.1"/>
    </source>
</evidence>
<sequence>MLDQDRCSVIIHGVCKEINEKYIEKAVLIKIGPPTSPRLNQITCFLSFKLRELVRNVSFQQKLTEYDMQKYFNRFGGIIGCDHPNDHECIRQFQDYDTVDQIILENTSPRINGIEIDIEET</sequence>
<dbReference type="EMBL" id="CAJNOR010004646">
    <property type="protein sequence ID" value="CAF1518397.1"/>
    <property type="molecule type" value="Genomic_DNA"/>
</dbReference>
<dbReference type="AlphaFoldDB" id="A0A815UEG5"/>